<comment type="similarity">
    <text evidence="3 12">Belongs to the ExbD/TolR family.</text>
</comment>
<keyword evidence="11 13" id="KW-0472">Membrane</keyword>
<comment type="function">
    <text evidence="1">Involved in the TonB-dependent energy-dependent transport of various receptor-bound substrates.</text>
</comment>
<dbReference type="Gene3D" id="3.30.420.270">
    <property type="match status" value="1"/>
</dbReference>
<evidence type="ECO:0000256" key="1">
    <source>
        <dbReference type="ARBA" id="ARBA00003540"/>
    </source>
</evidence>
<dbReference type="RefSeq" id="WP_249476016.1">
    <property type="nucleotide sequence ID" value="NZ_JAMBEP010000005.1"/>
</dbReference>
<evidence type="ECO:0000256" key="12">
    <source>
        <dbReference type="RuleBase" id="RU003879"/>
    </source>
</evidence>
<evidence type="ECO:0000256" key="10">
    <source>
        <dbReference type="ARBA" id="ARBA00022989"/>
    </source>
</evidence>
<dbReference type="Proteomes" id="UP001431217">
    <property type="component" value="Unassembled WGS sequence"/>
</dbReference>
<evidence type="ECO:0000256" key="13">
    <source>
        <dbReference type="SAM" id="Phobius"/>
    </source>
</evidence>
<feature type="transmembrane region" description="Helical" evidence="13">
    <location>
        <begin position="20"/>
        <end position="38"/>
    </location>
</feature>
<evidence type="ECO:0000256" key="5">
    <source>
        <dbReference type="ARBA" id="ARBA00022448"/>
    </source>
</evidence>
<evidence type="ECO:0000256" key="9">
    <source>
        <dbReference type="ARBA" id="ARBA00022927"/>
    </source>
</evidence>
<dbReference type="InterPro" id="IPR003400">
    <property type="entry name" value="ExbD"/>
</dbReference>
<comment type="subunit">
    <text evidence="4">The accessory proteins ExbB and ExbD seem to form a complex with TonB.</text>
</comment>
<comment type="subcellular location">
    <subcellularLocation>
        <location evidence="2">Cell inner membrane</location>
        <topology evidence="2">Single-pass type II membrane protein</topology>
    </subcellularLocation>
    <subcellularLocation>
        <location evidence="12">Cell membrane</location>
        <topology evidence="12">Single-pass type II membrane protein</topology>
    </subcellularLocation>
</comment>
<keyword evidence="6" id="KW-1003">Cell membrane</keyword>
<accession>A0ABT0MM92</accession>
<keyword evidence="9 12" id="KW-0653">Protein transport</keyword>
<evidence type="ECO:0000256" key="6">
    <source>
        <dbReference type="ARBA" id="ARBA00022475"/>
    </source>
</evidence>
<dbReference type="EMBL" id="JAMBEP010000005">
    <property type="protein sequence ID" value="MCL1636003.1"/>
    <property type="molecule type" value="Genomic_DNA"/>
</dbReference>
<keyword evidence="10 13" id="KW-1133">Transmembrane helix</keyword>
<reference evidence="14 15" key="1">
    <citation type="submission" date="2022-05" db="EMBL/GenBank/DDBJ databases">
        <title>Luteimonas sp. SX5, whole genome shotgun sequencing project.</title>
        <authorList>
            <person name="Zhao G."/>
            <person name="Shen L."/>
        </authorList>
    </citation>
    <scope>NUCLEOTIDE SEQUENCE [LARGE SCALE GENOMIC DNA]</scope>
    <source>
        <strain evidence="14 15">SX5</strain>
    </source>
</reference>
<keyword evidence="7" id="KW-0997">Cell inner membrane</keyword>
<evidence type="ECO:0000313" key="14">
    <source>
        <dbReference type="EMBL" id="MCL1636003.1"/>
    </source>
</evidence>
<gene>
    <name evidence="14" type="ORF">M2650_15370</name>
</gene>
<comment type="caution">
    <text evidence="14">The sequence shown here is derived from an EMBL/GenBank/DDBJ whole genome shotgun (WGS) entry which is preliminary data.</text>
</comment>
<protein>
    <submittedName>
        <fullName evidence="14">Biopolymer transporter ExbD</fullName>
    </submittedName>
</protein>
<evidence type="ECO:0000313" key="15">
    <source>
        <dbReference type="Proteomes" id="UP001431217"/>
    </source>
</evidence>
<name>A0ABT0MM92_9GAMM</name>
<evidence type="ECO:0000256" key="4">
    <source>
        <dbReference type="ARBA" id="ARBA00011471"/>
    </source>
</evidence>
<keyword evidence="8 12" id="KW-0812">Transmembrane</keyword>
<sequence>MPYSTVSAQRPNADINITPLVDVMLVLLIIFMVTMPVLSQRIRVDLPQTPPQPITVTPPEPIDLRIDGASQVFWNESPTPVAALQQMMQAEVQRDPANPPVLQIDSSDDAEYDVLAKVLAAARNADMQRIGFVQNAR</sequence>
<dbReference type="PANTHER" id="PTHR30558">
    <property type="entry name" value="EXBD MEMBRANE COMPONENT OF PMF-DRIVEN MACROMOLECULE IMPORT SYSTEM"/>
    <property type="match status" value="1"/>
</dbReference>
<evidence type="ECO:0000256" key="11">
    <source>
        <dbReference type="ARBA" id="ARBA00023136"/>
    </source>
</evidence>
<dbReference type="PANTHER" id="PTHR30558:SF12">
    <property type="entry name" value="BIOPOLYMER TRANSPORT PROTEIN EXBD"/>
    <property type="match status" value="1"/>
</dbReference>
<evidence type="ECO:0000256" key="7">
    <source>
        <dbReference type="ARBA" id="ARBA00022519"/>
    </source>
</evidence>
<evidence type="ECO:0000256" key="3">
    <source>
        <dbReference type="ARBA" id="ARBA00005811"/>
    </source>
</evidence>
<dbReference type="Pfam" id="PF02472">
    <property type="entry name" value="ExbD"/>
    <property type="match status" value="1"/>
</dbReference>
<proteinExistence type="inferred from homology"/>
<keyword evidence="15" id="KW-1185">Reference proteome</keyword>
<keyword evidence="5 12" id="KW-0813">Transport</keyword>
<evidence type="ECO:0000256" key="8">
    <source>
        <dbReference type="ARBA" id="ARBA00022692"/>
    </source>
</evidence>
<organism evidence="14 15">
    <name type="scientific">Luteimonas galliterrae</name>
    <dbReference type="NCBI Taxonomy" id="2940486"/>
    <lineage>
        <taxon>Bacteria</taxon>
        <taxon>Pseudomonadati</taxon>
        <taxon>Pseudomonadota</taxon>
        <taxon>Gammaproteobacteria</taxon>
        <taxon>Lysobacterales</taxon>
        <taxon>Lysobacteraceae</taxon>
        <taxon>Luteimonas</taxon>
    </lineage>
</organism>
<evidence type="ECO:0000256" key="2">
    <source>
        <dbReference type="ARBA" id="ARBA00004249"/>
    </source>
</evidence>